<dbReference type="Proteomes" id="UP001268542">
    <property type="component" value="Unassembled WGS sequence"/>
</dbReference>
<reference evidence="2 3" key="1">
    <citation type="submission" date="2023-08" db="EMBL/GenBank/DDBJ databases">
        <title>Nocardioides seae sp. nov., a bacterium isolated from a soil.</title>
        <authorList>
            <person name="Wang X."/>
        </authorList>
    </citation>
    <scope>NUCLEOTIDE SEQUENCE [LARGE SCALE GENOMIC DNA]</scope>
    <source>
        <strain evidence="2 3">YZH12</strain>
    </source>
</reference>
<keyword evidence="1" id="KW-0732">Signal</keyword>
<dbReference type="PROSITE" id="PS51257">
    <property type="entry name" value="PROKAR_LIPOPROTEIN"/>
    <property type="match status" value="1"/>
</dbReference>
<dbReference type="RefSeq" id="WP_315731268.1">
    <property type="nucleotide sequence ID" value="NZ_JAVYII010000001.1"/>
</dbReference>
<protein>
    <submittedName>
        <fullName evidence="2">DUF4333 domain-containing protein</fullName>
    </submittedName>
</protein>
<keyword evidence="3" id="KW-1185">Reference proteome</keyword>
<evidence type="ECO:0000256" key="1">
    <source>
        <dbReference type="SAM" id="SignalP"/>
    </source>
</evidence>
<evidence type="ECO:0000313" key="2">
    <source>
        <dbReference type="EMBL" id="MDT9592073.1"/>
    </source>
</evidence>
<accession>A0ABU3PS75</accession>
<comment type="caution">
    <text evidence="2">The sequence shown here is derived from an EMBL/GenBank/DDBJ whole genome shotgun (WGS) entry which is preliminary data.</text>
</comment>
<feature type="signal peptide" evidence="1">
    <location>
        <begin position="1"/>
        <end position="26"/>
    </location>
</feature>
<gene>
    <name evidence="2" type="ORF">RDV89_03290</name>
</gene>
<feature type="chain" id="PRO_5045804146" evidence="1">
    <location>
        <begin position="27"/>
        <end position="185"/>
    </location>
</feature>
<dbReference type="EMBL" id="JAVYII010000001">
    <property type="protein sequence ID" value="MDT9592073.1"/>
    <property type="molecule type" value="Genomic_DNA"/>
</dbReference>
<evidence type="ECO:0000313" key="3">
    <source>
        <dbReference type="Proteomes" id="UP001268542"/>
    </source>
</evidence>
<sequence>MRRHRGTLAALAALAALVVPAGALLAGCSQELPDFTAAEVADAVAEKLAQSNQTAPQPIECGGLEAEADAGTSCTYVLGDRSQDAEVLVTDVADEQVEFSIDVTRTYLTADQLTAAVGQQLSEAGSTGEVVCLDALDLEDGARVYCAQVEGETTVDLAVTAASDATEPIALDVEADDRAASENGQ</sequence>
<name>A0ABU3PS75_9ACTN</name>
<proteinExistence type="predicted"/>
<organism evidence="2 3">
    <name type="scientific">Nocardioides imazamoxiresistens</name>
    <dbReference type="NCBI Taxonomy" id="3231893"/>
    <lineage>
        <taxon>Bacteria</taxon>
        <taxon>Bacillati</taxon>
        <taxon>Actinomycetota</taxon>
        <taxon>Actinomycetes</taxon>
        <taxon>Propionibacteriales</taxon>
        <taxon>Nocardioidaceae</taxon>
        <taxon>Nocardioides</taxon>
    </lineage>
</organism>